<dbReference type="PANTHER" id="PTHR43077">
    <property type="entry name" value="TRANSPORT PERMEASE YVFS-RELATED"/>
    <property type="match status" value="1"/>
</dbReference>
<organism evidence="7 8">
    <name type="scientific">Clostridium bornimense</name>
    <dbReference type="NCBI Taxonomy" id="1216932"/>
    <lineage>
        <taxon>Bacteria</taxon>
        <taxon>Bacillati</taxon>
        <taxon>Bacillota</taxon>
        <taxon>Clostridia</taxon>
        <taxon>Eubacteriales</taxon>
        <taxon>Clostridiaceae</taxon>
        <taxon>Clostridium</taxon>
    </lineage>
</organism>
<dbReference type="NCBIfam" id="TIGR03061">
    <property type="entry name" value="pip_yhgE_Nterm"/>
    <property type="match status" value="1"/>
</dbReference>
<dbReference type="Pfam" id="PF12698">
    <property type="entry name" value="ABC2_membrane_3"/>
    <property type="match status" value="2"/>
</dbReference>
<feature type="transmembrane region" description="Helical" evidence="5">
    <location>
        <begin position="559"/>
        <end position="583"/>
    </location>
</feature>
<name>W6SEP7_9CLOT</name>
<evidence type="ECO:0000256" key="2">
    <source>
        <dbReference type="ARBA" id="ARBA00022692"/>
    </source>
</evidence>
<dbReference type="OrthoDB" id="9811483at2"/>
<dbReference type="GO" id="GO:0016020">
    <property type="term" value="C:membrane"/>
    <property type="evidence" value="ECO:0007669"/>
    <property type="project" value="UniProtKB-SubCell"/>
</dbReference>
<keyword evidence="4 5" id="KW-0472">Membrane</keyword>
<evidence type="ECO:0000256" key="5">
    <source>
        <dbReference type="SAM" id="Phobius"/>
    </source>
</evidence>
<feature type="transmembrane region" description="Helical" evidence="5">
    <location>
        <begin position="20"/>
        <end position="38"/>
    </location>
</feature>
<dbReference type="RefSeq" id="WP_044037018.1">
    <property type="nucleotide sequence ID" value="NZ_HG917868.1"/>
</dbReference>
<reference evidence="7 8" key="1">
    <citation type="submission" date="2013-11" db="EMBL/GenBank/DDBJ databases">
        <title>Complete genome sequence of Clostridum sp. M2/40.</title>
        <authorList>
            <person name="Wibberg D."/>
            <person name="Puehler A."/>
            <person name="Schlueter A."/>
        </authorList>
    </citation>
    <scope>NUCLEOTIDE SEQUENCE [LARGE SCALE GENOMIC DNA]</scope>
    <source>
        <strain evidence="8">M2/40</strain>
    </source>
</reference>
<dbReference type="HOGENOM" id="CLU_004534_2_0_9"/>
<dbReference type="EMBL" id="HG917868">
    <property type="protein sequence ID" value="CDM68145.1"/>
    <property type="molecule type" value="Genomic_DNA"/>
</dbReference>
<dbReference type="KEGG" id="clt:CM240_0981"/>
<keyword evidence="2 5" id="KW-0812">Transmembrane</keyword>
<feature type="transmembrane region" description="Helical" evidence="5">
    <location>
        <begin position="619"/>
        <end position="640"/>
    </location>
</feature>
<evidence type="ECO:0000313" key="7">
    <source>
        <dbReference type="EMBL" id="CDM68145.1"/>
    </source>
</evidence>
<dbReference type="InterPro" id="IPR017501">
    <property type="entry name" value="Phage_infect_YhgE_C"/>
</dbReference>
<keyword evidence="3 5" id="KW-1133">Transmembrane helix</keyword>
<evidence type="ECO:0000259" key="6">
    <source>
        <dbReference type="Pfam" id="PF12698"/>
    </source>
</evidence>
<evidence type="ECO:0000256" key="4">
    <source>
        <dbReference type="ARBA" id="ARBA00023136"/>
    </source>
</evidence>
<accession>W6SEP7</accession>
<sequence>MQKVFKIYKEDIKNIITHYGALTVVIALCIIPSLYAWFNIKASWNPYDPSATSKIKIGVVNEDEGTIFNNNSLNIGNKVIDELKSNSAMGWQFVTENKAKEEIEKGKYYAYIVIPKDFSKNITSILSNDVKKGEIIYTVNEKINAIAPKLTDKGATGVQENVNKTIVETVSNVIFTMANEVGVEIENQLPNVENINYKLKDIQSKFSDIDETINIGDEGLKRIKNIVEEIQNDIPKIKDILSQSKDLDKSINNFLDSSNNSVNNIAPTIKNDMSIISSISNSVNVSAIELKEAILTGHEKAPEMMEGIINKINKDISLINSLTKVLESLNKINPDKPLTTLIETLQGFQGKLVDIINNLEIIKVNISNGEKPNLDIMDKVITLSNDVKNITNKLYVNFDSEILPSLNKIFNSGIEISNNIYEVLEEADKKIPELEKILEIASSLQEKGVDGIEYAKRVLPKAEEVINDIVIKIDTVNDNDALKEIINILKSDAKSRSEFLSNPVTIKENKLFPIENYGSAMSPFYTVLSLWVGMLLLVSILTTEAHGEYKSVEVYFGKYLLFLTIAIIQGLIVCLGDIFLLKVYCVNPISFIVACAFISSVFSIIIYTLVSVAGNIGKVIGIILLVLQIAGSGGTFPVQLTPQFFQIINPYLPFTYAISLVRETVGGIVKSVLINDIIVLLSFIVLSIVVGIILKRPINKVSKKFIENFKDSGIGEH</sequence>
<evidence type="ECO:0000256" key="3">
    <source>
        <dbReference type="ARBA" id="ARBA00022989"/>
    </source>
</evidence>
<feature type="transmembrane region" description="Helical" evidence="5">
    <location>
        <begin position="524"/>
        <end position="547"/>
    </location>
</feature>
<dbReference type="InterPro" id="IPR051328">
    <property type="entry name" value="T7SS_ABC-Transporter"/>
</dbReference>
<feature type="domain" description="ABC-2 type transporter transmembrane" evidence="6">
    <location>
        <begin position="470"/>
        <end position="692"/>
    </location>
</feature>
<dbReference type="Gene3D" id="3.40.1710.10">
    <property type="entry name" value="abc type-2 transporter like domain"/>
    <property type="match status" value="1"/>
</dbReference>
<keyword evidence="8" id="KW-1185">Reference proteome</keyword>
<dbReference type="GO" id="GO:0140359">
    <property type="term" value="F:ABC-type transporter activity"/>
    <property type="evidence" value="ECO:0007669"/>
    <property type="project" value="InterPro"/>
</dbReference>
<feature type="transmembrane region" description="Helical" evidence="5">
    <location>
        <begin position="672"/>
        <end position="694"/>
    </location>
</feature>
<evidence type="ECO:0000256" key="1">
    <source>
        <dbReference type="ARBA" id="ARBA00004141"/>
    </source>
</evidence>
<dbReference type="eggNOG" id="COG1511">
    <property type="taxonomic scope" value="Bacteria"/>
</dbReference>
<dbReference type="STRING" id="1216932.CM240_0981"/>
<dbReference type="AlphaFoldDB" id="W6SEP7"/>
<protein>
    <submittedName>
        <fullName evidence="7">YhgE/Pip N-terminal domain protein</fullName>
    </submittedName>
</protein>
<evidence type="ECO:0000313" key="8">
    <source>
        <dbReference type="Proteomes" id="UP000019426"/>
    </source>
</evidence>
<dbReference type="InterPro" id="IPR017500">
    <property type="entry name" value="Phage_infect_YhgE_N"/>
</dbReference>
<dbReference type="PATRIC" id="fig|1216932.3.peg.969"/>
<dbReference type="Proteomes" id="UP000019426">
    <property type="component" value="Chromosome M2/40_rep1"/>
</dbReference>
<proteinExistence type="predicted"/>
<feature type="domain" description="ABC-2 type transporter transmembrane" evidence="6">
    <location>
        <begin position="22"/>
        <end position="200"/>
    </location>
</feature>
<dbReference type="NCBIfam" id="TIGR03062">
    <property type="entry name" value="pip_yhgE_Cterm"/>
    <property type="match status" value="1"/>
</dbReference>
<gene>
    <name evidence="7" type="ORF">CM240_0981</name>
</gene>
<dbReference type="PANTHER" id="PTHR43077:SF10">
    <property type="entry name" value="TRANSPORT PERMEASE PROTEIN"/>
    <property type="match status" value="1"/>
</dbReference>
<comment type="subcellular location">
    <subcellularLocation>
        <location evidence="1">Membrane</location>
        <topology evidence="1">Multi-pass membrane protein</topology>
    </subcellularLocation>
</comment>
<feature type="transmembrane region" description="Helical" evidence="5">
    <location>
        <begin position="589"/>
        <end position="612"/>
    </location>
</feature>
<dbReference type="InterPro" id="IPR013525">
    <property type="entry name" value="ABC2_TM"/>
</dbReference>